<dbReference type="InterPro" id="IPR037518">
    <property type="entry name" value="MPN"/>
</dbReference>
<dbReference type="GO" id="GO:0046872">
    <property type="term" value="F:metal ion binding"/>
    <property type="evidence" value="ECO:0007669"/>
    <property type="project" value="UniProtKB-KW"/>
</dbReference>
<dbReference type="CDD" id="cd08071">
    <property type="entry name" value="MPN_DUF2466"/>
    <property type="match status" value="1"/>
</dbReference>
<dbReference type="Gene3D" id="3.40.140.10">
    <property type="entry name" value="Cytidine Deaminase, domain 2"/>
    <property type="match status" value="1"/>
</dbReference>
<dbReference type="PROSITE" id="PS01302">
    <property type="entry name" value="UPF0758"/>
    <property type="match status" value="1"/>
</dbReference>
<feature type="domain" description="MPN" evidence="7">
    <location>
        <begin position="77"/>
        <end position="199"/>
    </location>
</feature>
<evidence type="ECO:0000256" key="6">
    <source>
        <dbReference type="ARBA" id="ARBA00023049"/>
    </source>
</evidence>
<reference evidence="8" key="1">
    <citation type="submission" date="2021-04" db="EMBL/GenBank/DDBJ databases">
        <title>Draft genome sequence of Xylanibacillus composti strain K13.</title>
        <authorList>
            <person name="Uke A."/>
            <person name="Chhe C."/>
            <person name="Baramee S."/>
            <person name="Kosugi A."/>
        </authorList>
    </citation>
    <scope>NUCLEOTIDE SEQUENCE</scope>
    <source>
        <strain evidence="8">K13</strain>
    </source>
</reference>
<dbReference type="EMBL" id="BOVK01000022">
    <property type="protein sequence ID" value="GIQ69016.1"/>
    <property type="molecule type" value="Genomic_DNA"/>
</dbReference>
<dbReference type="SUPFAM" id="SSF102712">
    <property type="entry name" value="JAB1/MPN domain"/>
    <property type="match status" value="1"/>
</dbReference>
<dbReference type="InterPro" id="IPR001405">
    <property type="entry name" value="UPF0758"/>
</dbReference>
<dbReference type="Pfam" id="PF14520">
    <property type="entry name" value="HHH_5"/>
    <property type="match status" value="1"/>
</dbReference>
<dbReference type="GO" id="GO:0006281">
    <property type="term" value="P:DNA repair"/>
    <property type="evidence" value="ECO:0007669"/>
    <property type="project" value="InterPro"/>
</dbReference>
<evidence type="ECO:0000313" key="9">
    <source>
        <dbReference type="Proteomes" id="UP000677918"/>
    </source>
</evidence>
<evidence type="ECO:0000256" key="2">
    <source>
        <dbReference type="ARBA" id="ARBA00022670"/>
    </source>
</evidence>
<dbReference type="InterPro" id="IPR025657">
    <property type="entry name" value="RadC_JAB"/>
</dbReference>
<dbReference type="RefSeq" id="WP_213411824.1">
    <property type="nucleotide sequence ID" value="NZ_BOVK01000022.1"/>
</dbReference>
<dbReference type="GO" id="GO:0003677">
    <property type="term" value="F:DNA binding"/>
    <property type="evidence" value="ECO:0007669"/>
    <property type="project" value="InterPro"/>
</dbReference>
<dbReference type="InterPro" id="IPR010994">
    <property type="entry name" value="RuvA_2-like"/>
</dbReference>
<dbReference type="SUPFAM" id="SSF47781">
    <property type="entry name" value="RuvA domain 2-like"/>
    <property type="match status" value="1"/>
</dbReference>
<sequence>MNLYSIKTALADALCVKETSPIIQELFSRFVTPFELLDANEKELTQIKGIGPARARQIVSALKLARALNTPRDNKVIIRSPKDVFNLMRFEIGHLMHEEFWILQLSTKNHVIANNRISVGSLNAAVVHPREVFRAAISRGSASIIACHNHPSGDCTPSPEDIALSARLKECGDIIGIEVLDSLVISTDNYYSLKESGQM</sequence>
<evidence type="ECO:0000256" key="4">
    <source>
        <dbReference type="ARBA" id="ARBA00022801"/>
    </source>
</evidence>
<keyword evidence="9" id="KW-1185">Reference proteome</keyword>
<keyword evidence="4" id="KW-0378">Hydrolase</keyword>
<keyword evidence="5" id="KW-0862">Zinc</keyword>
<dbReference type="Gene3D" id="1.10.150.20">
    <property type="entry name" value="5' to 3' exonuclease, C-terminal subdomain"/>
    <property type="match status" value="1"/>
</dbReference>
<evidence type="ECO:0000256" key="5">
    <source>
        <dbReference type="ARBA" id="ARBA00022833"/>
    </source>
</evidence>
<keyword evidence="6" id="KW-0482">Metalloprotease</keyword>
<evidence type="ECO:0000313" key="8">
    <source>
        <dbReference type="EMBL" id="GIQ69016.1"/>
    </source>
</evidence>
<organism evidence="8 9">
    <name type="scientific">Xylanibacillus composti</name>
    <dbReference type="NCBI Taxonomy" id="1572762"/>
    <lineage>
        <taxon>Bacteria</taxon>
        <taxon>Bacillati</taxon>
        <taxon>Bacillota</taxon>
        <taxon>Bacilli</taxon>
        <taxon>Bacillales</taxon>
        <taxon>Paenibacillaceae</taxon>
        <taxon>Xylanibacillus</taxon>
    </lineage>
</organism>
<dbReference type="GO" id="GO:0006508">
    <property type="term" value="P:proteolysis"/>
    <property type="evidence" value="ECO:0007669"/>
    <property type="project" value="UniProtKB-KW"/>
</dbReference>
<dbReference type="NCBIfam" id="TIGR00608">
    <property type="entry name" value="radc"/>
    <property type="match status" value="1"/>
</dbReference>
<comment type="caution">
    <text evidence="8">The sequence shown here is derived from an EMBL/GenBank/DDBJ whole genome shotgun (WGS) entry which is preliminary data.</text>
</comment>
<evidence type="ECO:0000256" key="1">
    <source>
        <dbReference type="ARBA" id="ARBA00010243"/>
    </source>
</evidence>
<keyword evidence="3" id="KW-0479">Metal-binding</keyword>
<name>A0A8J4H3T5_9BACL</name>
<dbReference type="PANTHER" id="PTHR30471:SF3">
    <property type="entry name" value="UPF0758 PROTEIN YEES-RELATED"/>
    <property type="match status" value="1"/>
</dbReference>
<gene>
    <name evidence="8" type="ORF">XYCOK13_18400</name>
</gene>
<evidence type="ECO:0000259" key="7">
    <source>
        <dbReference type="PROSITE" id="PS50249"/>
    </source>
</evidence>
<dbReference type="PROSITE" id="PS50249">
    <property type="entry name" value="MPN"/>
    <property type="match status" value="1"/>
</dbReference>
<dbReference type="Proteomes" id="UP000677918">
    <property type="component" value="Unassembled WGS sequence"/>
</dbReference>
<proteinExistence type="inferred from homology"/>
<dbReference type="Pfam" id="PF04002">
    <property type="entry name" value="RadC"/>
    <property type="match status" value="1"/>
</dbReference>
<keyword evidence="2" id="KW-0645">Protease</keyword>
<dbReference type="GO" id="GO:0008237">
    <property type="term" value="F:metallopeptidase activity"/>
    <property type="evidence" value="ECO:0007669"/>
    <property type="project" value="UniProtKB-KW"/>
</dbReference>
<dbReference type="InterPro" id="IPR020891">
    <property type="entry name" value="UPF0758_CS"/>
</dbReference>
<dbReference type="SMART" id="SM00278">
    <property type="entry name" value="HhH1"/>
    <property type="match status" value="1"/>
</dbReference>
<comment type="similarity">
    <text evidence="1">Belongs to the UPF0758 family.</text>
</comment>
<protein>
    <recommendedName>
        <fullName evidence="7">MPN domain-containing protein</fullName>
    </recommendedName>
</protein>
<dbReference type="AlphaFoldDB" id="A0A8J4H3T5"/>
<dbReference type="InterPro" id="IPR003583">
    <property type="entry name" value="Hlx-hairpin-Hlx_DNA-bd_motif"/>
</dbReference>
<accession>A0A8J4H3T5</accession>
<dbReference type="PANTHER" id="PTHR30471">
    <property type="entry name" value="DNA REPAIR PROTEIN RADC"/>
    <property type="match status" value="1"/>
</dbReference>
<evidence type="ECO:0000256" key="3">
    <source>
        <dbReference type="ARBA" id="ARBA00022723"/>
    </source>
</evidence>